<dbReference type="Pfam" id="PF03177">
    <property type="entry name" value="Nucleoporin_C"/>
    <property type="match status" value="1"/>
</dbReference>
<dbReference type="InParanoid" id="Q759Q7"/>
<dbReference type="RefSeq" id="NP_984312.2">
    <property type="nucleotide sequence ID" value="NM_209665.2"/>
</dbReference>
<dbReference type="GO" id="GO:0000781">
    <property type="term" value="C:chromosome, telomeric region"/>
    <property type="evidence" value="ECO:0007669"/>
    <property type="project" value="GOC"/>
</dbReference>
<dbReference type="Gene3D" id="2.130.10.10">
    <property type="entry name" value="YVTN repeat-like/Quinoprotein amine dehydrogenase"/>
    <property type="match status" value="1"/>
</dbReference>
<reference evidence="11" key="2">
    <citation type="journal article" date="2013" name="G3 (Bethesda)">
        <title>Genomes of Ashbya fungi isolated from insects reveal four mating-type loci, numerous translocations, lack of transposons, and distinct gene duplications.</title>
        <authorList>
            <person name="Dietrich F.S."/>
            <person name="Voegeli S."/>
            <person name="Kuo S."/>
            <person name="Philippsen P."/>
        </authorList>
    </citation>
    <scope>GENOME REANNOTATION</scope>
    <source>
        <strain evidence="11">ATCC 10895 / CBS 109.51 / FGSC 9923 / NRRL Y-1056</strain>
    </source>
</reference>
<evidence type="ECO:0000313" key="10">
    <source>
        <dbReference type="EMBL" id="AAS52136.2"/>
    </source>
</evidence>
<accession>Q759Q7</accession>
<evidence type="ECO:0000256" key="6">
    <source>
        <dbReference type="ARBA" id="ARBA00023010"/>
    </source>
</evidence>
<proteinExistence type="inferred from homology"/>
<dbReference type="GeneID" id="4620474"/>
<evidence type="ECO:0000256" key="2">
    <source>
        <dbReference type="ARBA" id="ARBA00005569"/>
    </source>
</evidence>
<dbReference type="InterPro" id="IPR014908">
    <property type="entry name" value="Nucleoporin_Nup133/Nup155_N"/>
</dbReference>
<evidence type="ECO:0000256" key="5">
    <source>
        <dbReference type="ARBA" id="ARBA00022927"/>
    </source>
</evidence>
<comment type="subcellular location">
    <subcellularLocation>
        <location evidence="1">Nucleus envelope</location>
    </subcellularLocation>
</comment>
<dbReference type="GO" id="GO:0000972">
    <property type="term" value="P:transcription-dependent tethering of RNA polymerase II gene DNA at nuclear periphery"/>
    <property type="evidence" value="ECO:0000318"/>
    <property type="project" value="GO_Central"/>
</dbReference>
<dbReference type="HOGENOM" id="CLU_274661_0_0_1"/>
<dbReference type="GO" id="GO:0031080">
    <property type="term" value="C:nuclear pore outer ring"/>
    <property type="evidence" value="ECO:0000318"/>
    <property type="project" value="GO_Central"/>
</dbReference>
<dbReference type="GO" id="GO:0000973">
    <property type="term" value="P:post-transcriptional tethering of RNA polymerase II gene DNA at nuclear periphery"/>
    <property type="evidence" value="ECO:0007669"/>
    <property type="project" value="EnsemblFungi"/>
</dbReference>
<dbReference type="AlphaFoldDB" id="Q759Q7"/>
<dbReference type="FunCoup" id="Q759Q7">
    <property type="interactions" value="174"/>
</dbReference>
<keyword evidence="3" id="KW-0813">Transport</keyword>
<dbReference type="GO" id="GO:0016973">
    <property type="term" value="P:poly(A)+ mRNA export from nucleus"/>
    <property type="evidence" value="ECO:0000318"/>
    <property type="project" value="GO_Central"/>
</dbReference>
<dbReference type="GO" id="GO:0006302">
    <property type="term" value="P:double-strand break repair"/>
    <property type="evidence" value="ECO:0007669"/>
    <property type="project" value="EnsemblFungi"/>
</dbReference>
<reference evidence="10 11" key="1">
    <citation type="journal article" date="2004" name="Science">
        <title>The Ashbya gossypii genome as a tool for mapping the ancient Saccharomyces cerevisiae genome.</title>
        <authorList>
            <person name="Dietrich F.S."/>
            <person name="Voegeli S."/>
            <person name="Brachat S."/>
            <person name="Lerch A."/>
            <person name="Gates K."/>
            <person name="Steiner S."/>
            <person name="Mohr C."/>
            <person name="Pohlmann R."/>
            <person name="Luedi P."/>
            <person name="Choi S."/>
            <person name="Wing R.A."/>
            <person name="Flavier A."/>
            <person name="Gaffney T.D."/>
            <person name="Philippsen P."/>
        </authorList>
    </citation>
    <scope>NUCLEOTIDE SEQUENCE [LARGE SCALE GENOMIC DNA]</scope>
    <source>
        <strain evidence="11">ATCC 10895 / CBS 109.51 / FGSC 9923 / NRRL Y-1056</strain>
    </source>
</reference>
<dbReference type="InterPro" id="IPR007187">
    <property type="entry name" value="Nucleoporin_Nup133/Nup155_C"/>
</dbReference>
<evidence type="ECO:0000259" key="9">
    <source>
        <dbReference type="Pfam" id="PF08801"/>
    </source>
</evidence>
<dbReference type="GO" id="GO:0005829">
    <property type="term" value="C:cytosol"/>
    <property type="evidence" value="ECO:0007669"/>
    <property type="project" value="EnsemblFungi"/>
</dbReference>
<sequence length="1115" mass="126122">MPEPVFQLRKELNVFASEEGGATEDISSYAATADSSGITEWNTSDKFTNEMTLTENAKYTVSQLAPNLSFLPEQATDLTGAVDYYSGNALCNDRENLYIWPFNSPQRRLACIRIPLHEEHEVLSGAPLCCFTWPSAGEESEQTKSAGVLIVHANSGLVQFYEDIHTINSVSTLISKSRVIQLDLRFRDREHATDVVNAEPSGILVATSFGRLLLLTIRDSSGKPCLKLRQQLIKSQVGFFSGAMNTFKDIVAIKPSLITGKGERLLLTITRGGELKIWNVSATMSSYKRVEVNVYQQILESLQELYPFAYGSLQILDLNPLPSDPYSLLVLSSISDGKETYYILTAIKVEESSFSIFSVYRLNTYTKANDKKPRLFIAGDLENGEQPIEPQNVPVYLLFEDAVVITQAFTQLDSNYPLRKKWEDLVSLKEDSMVLGHGNDEKALYLINGNRGVVKIEAKMEPSEDYRFVKSHIDQAVYFSQVPNTPVEFNLPDSIELEREEVEEDLLTSGDEILLSYSSYIPPKLHSMTSHLQLRVDFFVNLLQFTRANFIYKVSPQVKLKLLESYEILNCSLSLSSYLSSDTDLTTQWHRVLLSEEVTEEELMLHQLKRFPELFGKFLAEIDEPLRSSSDIKFKVAAADLVNCVIYHSCLERGESEYRCNQLNLDLTEVGDDLPWFINFSIPDSLNKILLHLFYSFEDGNVPDEYHDKLLEIIKSLYYMCKQSDVWYAVKGSNAYEAGYQALTKFYTSNHLTWIQILLKIGRSVDALNIADFYHDLSGLVETLSSFDYEKAHPLYEEYFTKYGYQFSKTLFTTVIEQGKINDLFSRFPSHHDDLVRFFDEYPQYGHVSWIGNIFDQQYNAAAEVLVSVSSPDAAKKLDLNQLQVRLSIAKLSALAEEPILNMDLLNTIQSGLDLIDSQKKAAELAGEHTSLSKRYLETESHYQSILEKLKTNIVLSEYELVGIYTVLDDVTAFAKALHFLSLIKTIPEDSRQFLVSMIWRRCILFNDWNHTSDDLSTALYATLLAFFKEEYYRAGIPLPHVPKLTAPISKDTLSEQLFAGVECGNLLLDGAEADTSALSAVQTDMESRIRFLIGSAHSEAGASCVVNYETNTVD</sequence>
<dbReference type="GO" id="GO:0045944">
    <property type="term" value="P:positive regulation of transcription by RNA polymerase II"/>
    <property type="evidence" value="ECO:0007669"/>
    <property type="project" value="EnsemblFungi"/>
</dbReference>
<dbReference type="Gene3D" id="1.20.58.1380">
    <property type="match status" value="1"/>
</dbReference>
<dbReference type="Pfam" id="PF08801">
    <property type="entry name" value="Nucleoporin_N"/>
    <property type="match status" value="1"/>
</dbReference>
<dbReference type="eggNOG" id="KOG4121">
    <property type="taxonomic scope" value="Eukaryota"/>
</dbReference>
<dbReference type="PANTHER" id="PTHR13405">
    <property type="entry name" value="NUCLEAR PORE COMPLEX PROTEIN NUP133"/>
    <property type="match status" value="1"/>
</dbReference>
<dbReference type="GO" id="GO:0017056">
    <property type="term" value="F:structural constituent of nuclear pore"/>
    <property type="evidence" value="ECO:0000318"/>
    <property type="project" value="GO_Central"/>
</dbReference>
<dbReference type="PANTHER" id="PTHR13405:SF11">
    <property type="entry name" value="NUCLEAR PORE COMPLEX PROTEIN NUP133"/>
    <property type="match status" value="1"/>
</dbReference>
<dbReference type="GO" id="GO:0031509">
    <property type="term" value="P:subtelomeric heterochromatin formation"/>
    <property type="evidence" value="ECO:0007669"/>
    <property type="project" value="EnsemblFungi"/>
</dbReference>
<dbReference type="STRING" id="284811.Q759Q7"/>
<feature type="domain" description="Nucleoporin Nup133/Nup155-like C-terminal" evidence="8">
    <location>
        <begin position="790"/>
        <end position="921"/>
    </location>
</feature>
<organism evidence="10 11">
    <name type="scientific">Eremothecium gossypii (strain ATCC 10895 / CBS 109.51 / FGSC 9923 / NRRL Y-1056)</name>
    <name type="common">Yeast</name>
    <name type="synonym">Ashbya gossypii</name>
    <dbReference type="NCBI Taxonomy" id="284811"/>
    <lineage>
        <taxon>Eukaryota</taxon>
        <taxon>Fungi</taxon>
        <taxon>Dikarya</taxon>
        <taxon>Ascomycota</taxon>
        <taxon>Saccharomycotina</taxon>
        <taxon>Saccharomycetes</taxon>
        <taxon>Saccharomycetales</taxon>
        <taxon>Saccharomycetaceae</taxon>
        <taxon>Eremothecium</taxon>
    </lineage>
</organism>
<evidence type="ECO:0000313" key="11">
    <source>
        <dbReference type="Proteomes" id="UP000000591"/>
    </source>
</evidence>
<dbReference type="DNASU" id="4620474"/>
<keyword evidence="4" id="KW-0509">mRNA transport</keyword>
<gene>
    <name evidence="10" type="ORF">AGOS_ADR216W</name>
</gene>
<evidence type="ECO:0000256" key="1">
    <source>
        <dbReference type="ARBA" id="ARBA00004259"/>
    </source>
</evidence>
<protein>
    <submittedName>
        <fullName evidence="10">ADR216Wp</fullName>
    </submittedName>
</protein>
<evidence type="ECO:0000256" key="4">
    <source>
        <dbReference type="ARBA" id="ARBA00022816"/>
    </source>
</evidence>
<dbReference type="GO" id="GO:0000122">
    <property type="term" value="P:negative regulation of transcription by RNA polymerase II"/>
    <property type="evidence" value="ECO:0007669"/>
    <property type="project" value="EnsemblFungi"/>
</dbReference>
<dbReference type="OrthoDB" id="103454at2759"/>
<dbReference type="GO" id="GO:0051664">
    <property type="term" value="P:nuclear pore localization"/>
    <property type="evidence" value="ECO:0007669"/>
    <property type="project" value="EnsemblFungi"/>
</dbReference>
<dbReference type="KEGG" id="ago:AGOS_ADR216W"/>
<keyword evidence="11" id="KW-1185">Reference proteome</keyword>
<evidence type="ECO:0000256" key="7">
    <source>
        <dbReference type="ARBA" id="ARBA00023242"/>
    </source>
</evidence>
<dbReference type="InterPro" id="IPR015943">
    <property type="entry name" value="WD40/YVTN_repeat-like_dom_sf"/>
</dbReference>
<name>Q759Q7_EREGS</name>
<dbReference type="OMA" id="HVATLLW"/>
<dbReference type="GO" id="GO:0006409">
    <property type="term" value="P:tRNA export from nucleus"/>
    <property type="evidence" value="ECO:0007669"/>
    <property type="project" value="EnsemblFungi"/>
</dbReference>
<dbReference type="EMBL" id="AE016817">
    <property type="protein sequence ID" value="AAS52136.2"/>
    <property type="molecule type" value="Genomic_DNA"/>
</dbReference>
<dbReference type="Proteomes" id="UP000000591">
    <property type="component" value="Chromosome IV"/>
</dbReference>
<feature type="domain" description="Nucleoporin Nup133/Nup155-like N-terminal" evidence="9">
    <location>
        <begin position="54"/>
        <end position="454"/>
    </location>
</feature>
<dbReference type="GO" id="GO:0034398">
    <property type="term" value="P:telomere tethering at nuclear periphery"/>
    <property type="evidence" value="ECO:0007669"/>
    <property type="project" value="EnsemblFungi"/>
</dbReference>
<evidence type="ECO:0000256" key="3">
    <source>
        <dbReference type="ARBA" id="ARBA00022448"/>
    </source>
</evidence>
<keyword evidence="6" id="KW-0811">Translocation</keyword>
<dbReference type="GO" id="GO:0030466">
    <property type="term" value="P:silent mating-type cassette heterochromatin formation"/>
    <property type="evidence" value="ECO:0007669"/>
    <property type="project" value="EnsemblFungi"/>
</dbReference>
<dbReference type="InterPro" id="IPR037624">
    <property type="entry name" value="Nup133-like"/>
</dbReference>
<comment type="similarity">
    <text evidence="2">Belongs to the nucleoporin Nup133 family.</text>
</comment>
<keyword evidence="5" id="KW-0653">Protein transport</keyword>
<dbReference type="GO" id="GO:0006606">
    <property type="term" value="P:protein import into nucleus"/>
    <property type="evidence" value="ECO:0000318"/>
    <property type="project" value="GO_Central"/>
</dbReference>
<dbReference type="GO" id="GO:0031990">
    <property type="term" value="P:mRNA export from nucleus in response to heat stress"/>
    <property type="evidence" value="ECO:0007669"/>
    <property type="project" value="EnsemblFungi"/>
</dbReference>
<keyword evidence="7" id="KW-0539">Nucleus</keyword>
<evidence type="ECO:0000259" key="8">
    <source>
        <dbReference type="Pfam" id="PF03177"/>
    </source>
</evidence>
<dbReference type="SUPFAM" id="SSF117289">
    <property type="entry name" value="Nucleoporin domain"/>
    <property type="match status" value="1"/>
</dbReference>